<accession>A0A6C0E5D8</accession>
<sequence length="333" mass="38362">MSNDRIKSFNDRFKKYNTEDEKPEVPFNRTLMSQDNLNAFMSKDSKDVFIYKRFEAELNDVITLVYNVPNLLETSKINTKNNIALIEKNAYREQSERVTKHRRDISNKEDKDMDETELLTISMIDANKLLSKEEKKSNGIQTEGLINARTLFSEAEKKLYSAKSRQASDLIKLEAIYESDITIIDDTKRDDIRMCKQKQKNYADGLFKKIKTSLDSINAKYPTYYGRPLPPNVISMEPVIELSESKTDPEVIIPLNILDFVRLKLIKLAPNTSLNKKKYGELFEDEQIAADEANLIQLENKATILDKKRQAEKEAKKKAEEEAKKKADAQAAT</sequence>
<reference evidence="2" key="1">
    <citation type="journal article" date="2020" name="Nature">
        <title>Giant virus diversity and host interactions through global metagenomics.</title>
        <authorList>
            <person name="Schulz F."/>
            <person name="Roux S."/>
            <person name="Paez-Espino D."/>
            <person name="Jungbluth S."/>
            <person name="Walsh D.A."/>
            <person name="Denef V.J."/>
            <person name="McMahon K.D."/>
            <person name="Konstantinidis K.T."/>
            <person name="Eloe-Fadrosh E.A."/>
            <person name="Kyrpides N.C."/>
            <person name="Woyke T."/>
        </authorList>
    </citation>
    <scope>NUCLEOTIDE SEQUENCE</scope>
    <source>
        <strain evidence="2">GVMAG-M-3300023179-132</strain>
    </source>
</reference>
<evidence type="ECO:0000313" key="2">
    <source>
        <dbReference type="EMBL" id="QHT23851.1"/>
    </source>
</evidence>
<name>A0A6C0E5D8_9ZZZZ</name>
<dbReference type="EMBL" id="MN739735">
    <property type="protein sequence ID" value="QHT23851.1"/>
    <property type="molecule type" value="Genomic_DNA"/>
</dbReference>
<organism evidence="2">
    <name type="scientific">viral metagenome</name>
    <dbReference type="NCBI Taxonomy" id="1070528"/>
    <lineage>
        <taxon>unclassified sequences</taxon>
        <taxon>metagenomes</taxon>
        <taxon>organismal metagenomes</taxon>
    </lineage>
</organism>
<feature type="region of interest" description="Disordered" evidence="1">
    <location>
        <begin position="307"/>
        <end position="333"/>
    </location>
</feature>
<protein>
    <submittedName>
        <fullName evidence="2">Uncharacterized protein</fullName>
    </submittedName>
</protein>
<evidence type="ECO:0000256" key="1">
    <source>
        <dbReference type="SAM" id="MobiDB-lite"/>
    </source>
</evidence>
<dbReference type="AlphaFoldDB" id="A0A6C0E5D8"/>
<proteinExistence type="predicted"/>